<accession>K9B6H2</accession>
<evidence type="ECO:0000256" key="6">
    <source>
        <dbReference type="ARBA" id="ARBA00023136"/>
    </source>
</evidence>
<dbReference type="InterPro" id="IPR050487">
    <property type="entry name" value="FtsQ_DivIB"/>
</dbReference>
<keyword evidence="4 8" id="KW-0812">Transmembrane</keyword>
<keyword evidence="6 8" id="KW-0472">Membrane</keyword>
<dbReference type="PANTHER" id="PTHR37820">
    <property type="entry name" value="CELL DIVISION PROTEIN DIVIB"/>
    <property type="match status" value="1"/>
</dbReference>
<keyword evidence="12" id="KW-1185">Reference proteome</keyword>
<dbReference type="PROSITE" id="PS51779">
    <property type="entry name" value="POTRA"/>
    <property type="match status" value="1"/>
</dbReference>
<dbReference type="InterPro" id="IPR013685">
    <property type="entry name" value="POTRA_FtsQ_type"/>
</dbReference>
<dbReference type="OrthoDB" id="1819027at2"/>
<evidence type="ECO:0000256" key="5">
    <source>
        <dbReference type="ARBA" id="ARBA00022989"/>
    </source>
</evidence>
<dbReference type="EMBL" id="AMSQ01000001">
    <property type="protein sequence ID" value="EKU50382.1"/>
    <property type="molecule type" value="Genomic_DNA"/>
</dbReference>
<dbReference type="PANTHER" id="PTHR37820:SF1">
    <property type="entry name" value="CELL DIVISION PROTEIN FTSQ"/>
    <property type="match status" value="1"/>
</dbReference>
<protein>
    <recommendedName>
        <fullName evidence="8">Cell division protein DivIB</fullName>
    </recommendedName>
</protein>
<dbReference type="eggNOG" id="COG1589">
    <property type="taxonomic scope" value="Bacteria"/>
</dbReference>
<dbReference type="InterPro" id="IPR034746">
    <property type="entry name" value="POTRA"/>
</dbReference>
<comment type="caution">
    <text evidence="11">The sequence shown here is derived from an EMBL/GenBank/DDBJ whole genome shotgun (WGS) entry which is preliminary data.</text>
</comment>
<sequence length="330" mass="37709">MADRVKPINNDYIKEKRRKQRKRRKQIQLGIILGLLFIVGLILIYMFTPLSKISNVEIKGNHFVSKSYIEDQLDVKNNARMYTFDAGKTEQKIKDHDLVKDAEMKKSLPNTLKVNVNEYDVVGLVKHKDKYVPLLENGGMLKDYKDKLPTNVPVLEGFQGEKRDRIAQALSEMKPNIRSLISEVSYQPEATKQNKINLFMKDNLQVVGEITTIADKMKYYPKMSNALEKDESGKLKQDGFIDLSVGATFIPYENIKASSGGSETDKEVKTKTQAETEAKDELQNALNQIKQDTQVKKKEDKAKKDGSKESDSKEKDQKNKENNNSEQNKE</sequence>
<feature type="compositionally biased region" description="Basic and acidic residues" evidence="9">
    <location>
        <begin position="293"/>
        <end position="330"/>
    </location>
</feature>
<keyword evidence="2 8" id="KW-1003">Cell membrane</keyword>
<comment type="subcellular location">
    <subcellularLocation>
        <location evidence="8">Cell membrane</location>
        <topology evidence="8">Single-pass type II membrane protein</topology>
    </subcellularLocation>
    <subcellularLocation>
        <location evidence="1">Membrane</location>
    </subcellularLocation>
    <text evidence="8">Localizes to the division septum.</text>
</comment>
<dbReference type="Pfam" id="PF03799">
    <property type="entry name" value="FtsQ_DivIB_C"/>
    <property type="match status" value="1"/>
</dbReference>
<organism evidence="11 12">
    <name type="scientific">Staphylococcus massiliensis S46</name>
    <dbReference type="NCBI Taxonomy" id="1229783"/>
    <lineage>
        <taxon>Bacteria</taxon>
        <taxon>Bacillati</taxon>
        <taxon>Bacillota</taxon>
        <taxon>Bacilli</taxon>
        <taxon>Bacillales</taxon>
        <taxon>Staphylococcaceae</taxon>
        <taxon>Staphylococcus</taxon>
    </lineage>
</organism>
<reference evidence="11 12" key="1">
    <citation type="journal article" date="2013" name="Genome Announc.">
        <title>Genome Sequence of Staphylococcus massiliensis Strain S46, Isolated from the Surface of Healthy Human Skin.</title>
        <authorList>
            <person name="Srivastav R."/>
            <person name="Singh A."/>
            <person name="Jangir P.K."/>
            <person name="Kumari C."/>
            <person name="Muduli S."/>
            <person name="Sharma R."/>
        </authorList>
    </citation>
    <scope>NUCLEOTIDE SEQUENCE [LARGE SCALE GENOMIC DNA]</scope>
    <source>
        <strain evidence="11 12">S46</strain>
    </source>
</reference>
<evidence type="ECO:0000259" key="10">
    <source>
        <dbReference type="PROSITE" id="PS51779"/>
    </source>
</evidence>
<dbReference type="GO" id="GO:0005886">
    <property type="term" value="C:plasma membrane"/>
    <property type="evidence" value="ECO:0007669"/>
    <property type="project" value="UniProtKB-SubCell"/>
</dbReference>
<dbReference type="GO" id="GO:0032153">
    <property type="term" value="C:cell division site"/>
    <property type="evidence" value="ECO:0007669"/>
    <property type="project" value="UniProtKB-UniRule"/>
</dbReference>
<keyword evidence="3 8" id="KW-0132">Cell division</keyword>
<name>K9B6H2_9STAP</name>
<dbReference type="HAMAP" id="MF_00912">
    <property type="entry name" value="DivIB"/>
    <property type="match status" value="1"/>
</dbReference>
<evidence type="ECO:0000256" key="4">
    <source>
        <dbReference type="ARBA" id="ARBA00022692"/>
    </source>
</evidence>
<feature type="compositionally biased region" description="Basic and acidic residues" evidence="9">
    <location>
        <begin position="263"/>
        <end position="282"/>
    </location>
</feature>
<dbReference type="AlphaFoldDB" id="K9B6H2"/>
<evidence type="ECO:0000256" key="2">
    <source>
        <dbReference type="ARBA" id="ARBA00022475"/>
    </source>
</evidence>
<dbReference type="InterPro" id="IPR026580">
    <property type="entry name" value="DivIB"/>
</dbReference>
<keyword evidence="5 8" id="KW-1133">Transmembrane helix</keyword>
<evidence type="ECO:0000313" key="11">
    <source>
        <dbReference type="EMBL" id="EKU50382.1"/>
    </source>
</evidence>
<keyword evidence="7 8" id="KW-0131">Cell cycle</keyword>
<gene>
    <name evidence="8" type="primary">divIB</name>
    <name evidence="11" type="ORF">C273_00125</name>
</gene>
<dbReference type="STRING" id="1229783.C273_00125"/>
<evidence type="ECO:0000256" key="3">
    <source>
        <dbReference type="ARBA" id="ARBA00022618"/>
    </source>
</evidence>
<evidence type="ECO:0000256" key="9">
    <source>
        <dbReference type="SAM" id="MobiDB-lite"/>
    </source>
</evidence>
<evidence type="ECO:0000256" key="1">
    <source>
        <dbReference type="ARBA" id="ARBA00004370"/>
    </source>
</evidence>
<dbReference type="InterPro" id="IPR005548">
    <property type="entry name" value="Cell_div_FtsQ/DivIB_C"/>
</dbReference>
<dbReference type="Gene3D" id="3.10.20.310">
    <property type="entry name" value="membrane protein fhac"/>
    <property type="match status" value="1"/>
</dbReference>
<comment type="function">
    <text evidence="8">Cell division protein that may be involved in stabilizing or promoting the assembly of the division complex.</text>
</comment>
<feature type="transmembrane region" description="Helical" evidence="8">
    <location>
        <begin position="27"/>
        <end position="47"/>
    </location>
</feature>
<evidence type="ECO:0000256" key="8">
    <source>
        <dbReference type="HAMAP-Rule" id="MF_00912"/>
    </source>
</evidence>
<proteinExistence type="inferred from homology"/>
<dbReference type="Proteomes" id="UP000009885">
    <property type="component" value="Unassembled WGS sequence"/>
</dbReference>
<feature type="domain" description="POTRA" evidence="10">
    <location>
        <begin position="51"/>
        <end position="119"/>
    </location>
</feature>
<evidence type="ECO:0000313" key="12">
    <source>
        <dbReference type="Proteomes" id="UP000009885"/>
    </source>
</evidence>
<dbReference type="Pfam" id="PF08478">
    <property type="entry name" value="POTRA_1"/>
    <property type="match status" value="1"/>
</dbReference>
<evidence type="ECO:0000256" key="7">
    <source>
        <dbReference type="ARBA" id="ARBA00023306"/>
    </source>
</evidence>
<feature type="region of interest" description="Disordered" evidence="9">
    <location>
        <begin position="255"/>
        <end position="330"/>
    </location>
</feature>
<dbReference type="PATRIC" id="fig|1229783.3.peg.26"/>
<dbReference type="Gene3D" id="3.40.50.10960">
    <property type="match status" value="1"/>
</dbReference>
<dbReference type="GO" id="GO:0043093">
    <property type="term" value="P:FtsZ-dependent cytokinesis"/>
    <property type="evidence" value="ECO:0007669"/>
    <property type="project" value="UniProtKB-UniRule"/>
</dbReference>
<comment type="similarity">
    <text evidence="8">Belongs to the FtsQ/DivIB family. DivIB subfamily.</text>
</comment>